<evidence type="ECO:0000313" key="2">
    <source>
        <dbReference type="EMBL" id="EFJ33115.1"/>
    </source>
</evidence>
<dbReference type="AlphaFoldDB" id="D8R4K1"/>
<dbReference type="EMBL" id="GL377571">
    <property type="protein sequence ID" value="EFJ33115.1"/>
    <property type="molecule type" value="Genomic_DNA"/>
</dbReference>
<dbReference type="HOGENOM" id="CLU_035190_0_0_1"/>
<proteinExistence type="predicted"/>
<protein>
    <submittedName>
        <fullName evidence="2">Uncharacterized protein</fullName>
    </submittedName>
</protein>
<dbReference type="FunCoup" id="D8R4K1">
    <property type="interactions" value="2"/>
</dbReference>
<dbReference type="PANTHER" id="PTHR13132">
    <property type="entry name" value="ALPHA- 1,6 -FUCOSYLTRANSFERASE"/>
    <property type="match status" value="1"/>
</dbReference>
<dbReference type="OMA" id="CFISTED"/>
<dbReference type="Proteomes" id="UP000001514">
    <property type="component" value="Unassembled WGS sequence"/>
</dbReference>
<evidence type="ECO:0000256" key="1">
    <source>
        <dbReference type="SAM" id="Phobius"/>
    </source>
</evidence>
<keyword evidence="1" id="KW-0472">Membrane</keyword>
<feature type="transmembrane region" description="Helical" evidence="1">
    <location>
        <begin position="12"/>
        <end position="32"/>
    </location>
</feature>
<reference evidence="2 3" key="1">
    <citation type="journal article" date="2011" name="Science">
        <title>The Selaginella genome identifies genetic changes associated with the evolution of vascular plants.</title>
        <authorList>
            <person name="Banks J.A."/>
            <person name="Nishiyama T."/>
            <person name="Hasebe M."/>
            <person name="Bowman J.L."/>
            <person name="Gribskov M."/>
            <person name="dePamphilis C."/>
            <person name="Albert V.A."/>
            <person name="Aono N."/>
            <person name="Aoyama T."/>
            <person name="Ambrose B.A."/>
            <person name="Ashton N.W."/>
            <person name="Axtell M.J."/>
            <person name="Barker E."/>
            <person name="Barker M.S."/>
            <person name="Bennetzen J.L."/>
            <person name="Bonawitz N.D."/>
            <person name="Chapple C."/>
            <person name="Cheng C."/>
            <person name="Correa L.G."/>
            <person name="Dacre M."/>
            <person name="DeBarry J."/>
            <person name="Dreyer I."/>
            <person name="Elias M."/>
            <person name="Engstrom E.M."/>
            <person name="Estelle M."/>
            <person name="Feng L."/>
            <person name="Finet C."/>
            <person name="Floyd S.K."/>
            <person name="Frommer W.B."/>
            <person name="Fujita T."/>
            <person name="Gramzow L."/>
            <person name="Gutensohn M."/>
            <person name="Harholt J."/>
            <person name="Hattori M."/>
            <person name="Heyl A."/>
            <person name="Hirai T."/>
            <person name="Hiwatashi Y."/>
            <person name="Ishikawa M."/>
            <person name="Iwata M."/>
            <person name="Karol K.G."/>
            <person name="Koehler B."/>
            <person name="Kolukisaoglu U."/>
            <person name="Kubo M."/>
            <person name="Kurata T."/>
            <person name="Lalonde S."/>
            <person name="Li K."/>
            <person name="Li Y."/>
            <person name="Litt A."/>
            <person name="Lyons E."/>
            <person name="Manning G."/>
            <person name="Maruyama T."/>
            <person name="Michael T.P."/>
            <person name="Mikami K."/>
            <person name="Miyazaki S."/>
            <person name="Morinaga S."/>
            <person name="Murata T."/>
            <person name="Mueller-Roeber B."/>
            <person name="Nelson D.R."/>
            <person name="Obara M."/>
            <person name="Oguri Y."/>
            <person name="Olmstead R.G."/>
            <person name="Onodera N."/>
            <person name="Petersen B.L."/>
            <person name="Pils B."/>
            <person name="Prigge M."/>
            <person name="Rensing S.A."/>
            <person name="Riano-Pachon D.M."/>
            <person name="Roberts A.W."/>
            <person name="Sato Y."/>
            <person name="Scheller H.V."/>
            <person name="Schulz B."/>
            <person name="Schulz C."/>
            <person name="Shakirov E.V."/>
            <person name="Shibagaki N."/>
            <person name="Shinohara N."/>
            <person name="Shippen D.E."/>
            <person name="Soerensen I."/>
            <person name="Sotooka R."/>
            <person name="Sugimoto N."/>
            <person name="Sugita M."/>
            <person name="Sumikawa N."/>
            <person name="Tanurdzic M."/>
            <person name="Theissen G."/>
            <person name="Ulvskov P."/>
            <person name="Wakazuki S."/>
            <person name="Weng J.K."/>
            <person name="Willats W.W."/>
            <person name="Wipf D."/>
            <person name="Wolf P.G."/>
            <person name="Yang L."/>
            <person name="Zimmer A.D."/>
            <person name="Zhu Q."/>
            <person name="Mitros T."/>
            <person name="Hellsten U."/>
            <person name="Loque D."/>
            <person name="Otillar R."/>
            <person name="Salamov A."/>
            <person name="Schmutz J."/>
            <person name="Shapiro H."/>
            <person name="Lindquist E."/>
            <person name="Lucas S."/>
            <person name="Rokhsar D."/>
            <person name="Grigoriev I.V."/>
        </authorList>
    </citation>
    <scope>NUCLEOTIDE SEQUENCE [LARGE SCALE GENOMIC DNA]</scope>
</reference>
<gene>
    <name evidence="2" type="ORF">SELMODRAFT_83875</name>
</gene>
<keyword evidence="1" id="KW-0812">Transmembrane</keyword>
<dbReference type="Gramene" id="EFJ33115">
    <property type="protein sequence ID" value="EFJ33115"/>
    <property type="gene ID" value="SELMODRAFT_83875"/>
</dbReference>
<dbReference type="PANTHER" id="PTHR13132:SF29">
    <property type="entry name" value="ALPHA-(1,6)-FUCOSYLTRANSFERASE"/>
    <property type="match status" value="1"/>
</dbReference>
<dbReference type="GO" id="GO:0046921">
    <property type="term" value="F:alpha-(1-&gt;6)-fucosyltransferase activity"/>
    <property type="evidence" value="ECO:0000318"/>
    <property type="project" value="GO_Central"/>
</dbReference>
<organism evidence="3">
    <name type="scientific">Selaginella moellendorffii</name>
    <name type="common">Spikemoss</name>
    <dbReference type="NCBI Taxonomy" id="88036"/>
    <lineage>
        <taxon>Eukaryota</taxon>
        <taxon>Viridiplantae</taxon>
        <taxon>Streptophyta</taxon>
        <taxon>Embryophyta</taxon>
        <taxon>Tracheophyta</taxon>
        <taxon>Lycopodiopsida</taxon>
        <taxon>Selaginellales</taxon>
        <taxon>Selaginellaceae</taxon>
        <taxon>Selaginella</taxon>
    </lineage>
</organism>
<evidence type="ECO:0000313" key="3">
    <source>
        <dbReference type="Proteomes" id="UP000001514"/>
    </source>
</evidence>
<dbReference type="GO" id="GO:0006487">
    <property type="term" value="P:protein N-linked glycosylation"/>
    <property type="evidence" value="ECO:0000318"/>
    <property type="project" value="GO_Central"/>
</dbReference>
<accession>D8R4K1</accession>
<dbReference type="eggNOG" id="ENOG502QSTM">
    <property type="taxonomic scope" value="Eukaryota"/>
</dbReference>
<keyword evidence="3" id="KW-1185">Reference proteome</keyword>
<dbReference type="Gene3D" id="3.40.50.11350">
    <property type="match status" value="1"/>
</dbReference>
<dbReference type="InParanoid" id="D8R4K1"/>
<sequence>MAAAASSSSQSSGIFIVCLSLSLLLIVGVIQLDNANQNGEPSAKLSQFLLRGNLPCQSVQVSSVSKTSSRNTELPAHDETSEKIELLMEIWNSSPYLKEDAKVSEEELSSITRPPHLENCKARYMEYTRMDSRTLLQGPFPPWIDGGEEDNLPYTRRVQRDLWLHQHPKNCRDSSLKFLYVDFANISTWGTGAQLNAISGMVAVAMNENRVLVLEYFNRADHEGCKGSGHSRWTCYFIPETSKECRERALELAASQEARKNKTITDMSNYWGGITWFAPIPVIWGKPWEHLQATSQVNGELTVHHNQMHIWWWRAQAIRYLTRYPSEYLCVLLNRARHEAFGRAAAALVVDTLPKEWPKVESSRRNITAMEKLVWSNHIHRPWVPRPLVSVHVRQGDKGREMKIFSFKSYMELAHNLRGRFPNAKHIWLSTEMQNVVDESKNYTKWNFYYTNIRRQTGSTTMKDYETGLGRWNSSTNAFVNLMMAVDCDYFIGALGSSWGSIIDGLRSTGGKALAGIVSVNPGQFW</sequence>
<dbReference type="KEGG" id="smo:SELMODRAFT_83875"/>
<keyword evidence="1" id="KW-1133">Transmembrane helix</keyword>
<name>D8R4K1_SELML</name>